<evidence type="ECO:0000313" key="2">
    <source>
        <dbReference type="EMBL" id="KAF7440556.1"/>
    </source>
</evidence>
<sequence>MFSSFRCAPASASQPNNGDHQGQPTQAGARLLRRTSTANSLPPPEDESAPRDNKRKATDDPPVVARDGIDRVDGTTITMDFYCLDDAYKCCTCKQVVKNTSVHIKNQHSKVPFKCENCPSLVLKTQEAFNAHIMDRHPWKVGRIYDAVIPPPAPVFEAPPTKRQKRAVNPAPRVQQTRNDQGGYYRHHTFDGAPTAPTLPMAPVFGPVFYPGRTPPMQFFASFIAFTKDLSIKDRVSVYVRCVPPLLEFARSEAGNASKELTEAHFHFQNVGIGLNFDLAFETLREYPSALANADITKHIDLIAEEACK</sequence>
<feature type="compositionally biased region" description="Basic and acidic residues" evidence="1">
    <location>
        <begin position="48"/>
        <end position="59"/>
    </location>
</feature>
<dbReference type="VEuPathDB" id="FungiDB:PC9H_000902"/>
<protein>
    <submittedName>
        <fullName evidence="2">Uncharacterized protein</fullName>
    </submittedName>
</protein>
<feature type="region of interest" description="Disordered" evidence="1">
    <location>
        <begin position="1"/>
        <end position="68"/>
    </location>
</feature>
<accession>A0A8H7DZS0</accession>
<comment type="caution">
    <text evidence="2">The sequence shown here is derived from an EMBL/GenBank/DDBJ whole genome shotgun (WGS) entry which is preliminary data.</text>
</comment>
<dbReference type="EMBL" id="JACETU010000001">
    <property type="protein sequence ID" value="KAF7440556.1"/>
    <property type="molecule type" value="Genomic_DNA"/>
</dbReference>
<dbReference type="GeneID" id="59370743"/>
<name>A0A8H7DZS0_PLEOS</name>
<gene>
    <name evidence="2" type="ORF">PC9H_000902</name>
</gene>
<evidence type="ECO:0000256" key="1">
    <source>
        <dbReference type="SAM" id="MobiDB-lite"/>
    </source>
</evidence>
<feature type="compositionally biased region" description="Polar residues" evidence="1">
    <location>
        <begin position="11"/>
        <end position="26"/>
    </location>
</feature>
<dbReference type="RefSeq" id="XP_036636400.1">
    <property type="nucleotide sequence ID" value="XM_036770555.1"/>
</dbReference>
<dbReference type="AlphaFoldDB" id="A0A8H7DZS0"/>
<dbReference type="OrthoDB" id="10305960at2759"/>
<reference evidence="2" key="1">
    <citation type="submission" date="2019-07" db="EMBL/GenBank/DDBJ databases">
        <authorList>
            <person name="Palmer J.M."/>
        </authorList>
    </citation>
    <scope>NUCLEOTIDE SEQUENCE</scope>
    <source>
        <strain evidence="2">PC9</strain>
    </source>
</reference>
<evidence type="ECO:0000313" key="3">
    <source>
        <dbReference type="Proteomes" id="UP000623687"/>
    </source>
</evidence>
<organism evidence="2 3">
    <name type="scientific">Pleurotus ostreatus</name>
    <name type="common">Oyster mushroom</name>
    <name type="synonym">White-rot fungus</name>
    <dbReference type="NCBI Taxonomy" id="5322"/>
    <lineage>
        <taxon>Eukaryota</taxon>
        <taxon>Fungi</taxon>
        <taxon>Dikarya</taxon>
        <taxon>Basidiomycota</taxon>
        <taxon>Agaricomycotina</taxon>
        <taxon>Agaricomycetes</taxon>
        <taxon>Agaricomycetidae</taxon>
        <taxon>Agaricales</taxon>
        <taxon>Pleurotineae</taxon>
        <taxon>Pleurotaceae</taxon>
        <taxon>Pleurotus</taxon>
    </lineage>
</organism>
<keyword evidence="3" id="KW-1185">Reference proteome</keyword>
<feature type="region of interest" description="Disordered" evidence="1">
    <location>
        <begin position="156"/>
        <end position="184"/>
    </location>
</feature>
<proteinExistence type="predicted"/>
<dbReference type="Proteomes" id="UP000623687">
    <property type="component" value="Unassembled WGS sequence"/>
</dbReference>